<evidence type="ECO:0000313" key="1">
    <source>
        <dbReference type="EMBL" id="MCU6696510.1"/>
    </source>
</evidence>
<organism evidence="1 2">
    <name type="scientific">Laedolimicola ammoniilytica</name>
    <dbReference type="NCBI Taxonomy" id="2981771"/>
    <lineage>
        <taxon>Bacteria</taxon>
        <taxon>Bacillati</taxon>
        <taxon>Bacillota</taxon>
        <taxon>Clostridia</taxon>
        <taxon>Lachnospirales</taxon>
        <taxon>Lachnospiraceae</taxon>
        <taxon>Laedolimicola</taxon>
    </lineage>
</organism>
<proteinExistence type="predicted"/>
<accession>A0ABT2RW19</accession>
<keyword evidence="2" id="KW-1185">Reference proteome</keyword>
<evidence type="ECO:0000313" key="2">
    <source>
        <dbReference type="Proteomes" id="UP001652461"/>
    </source>
</evidence>
<dbReference type="RefSeq" id="WP_158362862.1">
    <property type="nucleotide sequence ID" value="NZ_JAOQKC010000006.1"/>
</dbReference>
<dbReference type="InterPro" id="IPR025346">
    <property type="entry name" value="DUF4250"/>
</dbReference>
<name>A0ABT2RW19_9FIRM</name>
<protein>
    <submittedName>
        <fullName evidence="1">DUF4250 domain-containing protein</fullName>
    </submittedName>
</protein>
<gene>
    <name evidence="1" type="ORF">OCV63_06300</name>
</gene>
<dbReference type="EMBL" id="JAOQKC010000006">
    <property type="protein sequence ID" value="MCU6696510.1"/>
    <property type="molecule type" value="Genomic_DNA"/>
</dbReference>
<dbReference type="Proteomes" id="UP001652461">
    <property type="component" value="Unassembled WGS sequence"/>
</dbReference>
<comment type="caution">
    <text evidence="1">The sequence shown here is derived from an EMBL/GenBank/DDBJ whole genome shotgun (WGS) entry which is preliminary data.</text>
</comment>
<reference evidence="1 2" key="1">
    <citation type="journal article" date="2021" name="ISME Commun">
        <title>Automated analysis of genomic sequences facilitates high-throughput and comprehensive description of bacteria.</title>
        <authorList>
            <person name="Hitch T.C.A."/>
        </authorList>
    </citation>
    <scope>NUCLEOTIDE SEQUENCE [LARGE SCALE GENOMIC DNA]</scope>
    <source>
        <strain evidence="1 2">Sanger_04</strain>
    </source>
</reference>
<sequence>MAPKDPAMLLSWINTQLRDFYPSLDELCGAENLERKAVEASLSSIDYAYDPGTNQFI</sequence>
<dbReference type="Pfam" id="PF14056">
    <property type="entry name" value="DUF4250"/>
    <property type="match status" value="1"/>
</dbReference>